<gene>
    <name evidence="2" type="ORF">COW81_00085</name>
</gene>
<sequence length="299" mass="32883">MQCDKCNKEIKDGNKFCNYCGEKIVENMQKEKQVSVDKPLVFKIIAGGLIVLVFYIIFADRPFSFVSGDRQVDNRVITSSVVNVLCDSEYTDASGGSGTVITPEGIILTNSHIIPQDEEYILTGDEGCLVILPNQQTGEPDEVYWAQPIVIPGLSDEYDLAYLEIYDVFTDEDGVVYGRYPKKFVSIFDEQYKHDDICQFKTNKLGDSIRILGYPQTSGGYYLTITEGVLSSFSDEGVILTSAKIDEGNSGGLAVDESGCMVGVPVAISEGTYQNLGVIISTELILEFSDKLSTALNEQ</sequence>
<dbReference type="AlphaFoldDB" id="A0A2H0E0U9"/>
<dbReference type="InterPro" id="IPR009003">
    <property type="entry name" value="Peptidase_S1_PA"/>
</dbReference>
<dbReference type="PANTHER" id="PTHR43019:SF23">
    <property type="entry name" value="PROTEASE DO-LIKE 5, CHLOROPLASTIC"/>
    <property type="match status" value="1"/>
</dbReference>
<keyword evidence="1" id="KW-1133">Transmembrane helix</keyword>
<reference evidence="2 3" key="1">
    <citation type="submission" date="2017-09" db="EMBL/GenBank/DDBJ databases">
        <title>Depth-based differentiation of microbial function through sediment-hosted aquifers and enrichment of novel symbionts in the deep terrestrial subsurface.</title>
        <authorList>
            <person name="Probst A.J."/>
            <person name="Ladd B."/>
            <person name="Jarett J.K."/>
            <person name="Geller-Mcgrath D.E."/>
            <person name="Sieber C.M."/>
            <person name="Emerson J.B."/>
            <person name="Anantharaman K."/>
            <person name="Thomas B.C."/>
            <person name="Malmstrom R."/>
            <person name="Stieglmeier M."/>
            <person name="Klingl A."/>
            <person name="Woyke T."/>
            <person name="Ryan C.M."/>
            <person name="Banfield J.F."/>
        </authorList>
    </citation>
    <scope>NUCLEOTIDE SEQUENCE [LARGE SCALE GENOMIC DNA]</scope>
    <source>
        <strain evidence="2">CG22_combo_CG10-13_8_21_14_all_36_13</strain>
    </source>
</reference>
<keyword evidence="1" id="KW-0472">Membrane</keyword>
<organism evidence="2 3">
    <name type="scientific">Candidatus Campbellbacteria bacterium CG22_combo_CG10-13_8_21_14_all_36_13</name>
    <dbReference type="NCBI Taxonomy" id="1974529"/>
    <lineage>
        <taxon>Bacteria</taxon>
        <taxon>Candidatus Campbelliibacteriota</taxon>
    </lineage>
</organism>
<dbReference type="InterPro" id="IPR043504">
    <property type="entry name" value="Peptidase_S1_PA_chymotrypsin"/>
</dbReference>
<dbReference type="Proteomes" id="UP000231143">
    <property type="component" value="Unassembled WGS sequence"/>
</dbReference>
<keyword evidence="1" id="KW-0812">Transmembrane</keyword>
<evidence type="ECO:0000313" key="3">
    <source>
        <dbReference type="Proteomes" id="UP000231143"/>
    </source>
</evidence>
<feature type="transmembrane region" description="Helical" evidence="1">
    <location>
        <begin position="40"/>
        <end position="58"/>
    </location>
</feature>
<evidence type="ECO:0000313" key="2">
    <source>
        <dbReference type="EMBL" id="PIP87460.1"/>
    </source>
</evidence>
<name>A0A2H0E0U9_9BACT</name>
<evidence type="ECO:0000256" key="1">
    <source>
        <dbReference type="SAM" id="Phobius"/>
    </source>
</evidence>
<dbReference type="SUPFAM" id="SSF50494">
    <property type="entry name" value="Trypsin-like serine proteases"/>
    <property type="match status" value="1"/>
</dbReference>
<dbReference type="PANTHER" id="PTHR43019">
    <property type="entry name" value="SERINE ENDOPROTEASE DEGS"/>
    <property type="match status" value="1"/>
</dbReference>
<protein>
    <submittedName>
        <fullName evidence="2">Uncharacterized protein</fullName>
    </submittedName>
</protein>
<dbReference type="Pfam" id="PF13365">
    <property type="entry name" value="Trypsin_2"/>
    <property type="match status" value="1"/>
</dbReference>
<dbReference type="Gene3D" id="2.40.10.10">
    <property type="entry name" value="Trypsin-like serine proteases"/>
    <property type="match status" value="2"/>
</dbReference>
<accession>A0A2H0E0U9</accession>
<comment type="caution">
    <text evidence="2">The sequence shown here is derived from an EMBL/GenBank/DDBJ whole genome shotgun (WGS) entry which is preliminary data.</text>
</comment>
<dbReference type="EMBL" id="PCTT01000002">
    <property type="protein sequence ID" value="PIP87460.1"/>
    <property type="molecule type" value="Genomic_DNA"/>
</dbReference>
<proteinExistence type="predicted"/>